<evidence type="ECO:0000313" key="3">
    <source>
        <dbReference type="Proteomes" id="UP001437256"/>
    </source>
</evidence>
<feature type="region of interest" description="Disordered" evidence="1">
    <location>
        <begin position="1"/>
        <end position="32"/>
    </location>
</feature>
<feature type="compositionally biased region" description="Basic and acidic residues" evidence="1">
    <location>
        <begin position="375"/>
        <end position="385"/>
    </location>
</feature>
<sequence length="402" mass="44474">MLHPPLPTSLKNPFSSSRDEEGSEAENPVLQDAESNWALAEQPSLATASKPLLGEGERALKSRTTDATIAELNTTLPAGQKLKLKDLHHCLKANQKVMAEVKKGNRSLKVKKWVQEVKEHHAAKLVGTRGLSKGIRKAGTNGYKNLKNVADNLSATTGALTFGIVCRSEFGTPVTSGLYGSGNMEHFLQDTFKVSALDFLLSAESYSCMAHVNSKRLDGVDKLKVAIVGMILKGLRISTGQPKLQMEYKHYQVKLMQKWHVRLAGWPDHIPFLNAYDLKDTEVKELYELLRSTTVQWEVMNNREYKKEMVKLAHNIKKGELEPPTQGPQSDKGKKHKTSKSKKTLKNNTLDPTPLTSSGKSKPKKPATSTNQGKCARDEQDDGRGSNKRAKISNNQQQGPKS</sequence>
<evidence type="ECO:0000256" key="1">
    <source>
        <dbReference type="SAM" id="MobiDB-lite"/>
    </source>
</evidence>
<feature type="region of interest" description="Disordered" evidence="1">
    <location>
        <begin position="316"/>
        <end position="402"/>
    </location>
</feature>
<reference evidence="2 3" key="1">
    <citation type="submission" date="2024-05" db="EMBL/GenBank/DDBJ databases">
        <title>A draft genome resource for the thread blight pathogen Marasmius tenuissimus strain MS-2.</title>
        <authorList>
            <person name="Yulfo-Soto G.E."/>
            <person name="Baruah I.K."/>
            <person name="Amoako-Attah I."/>
            <person name="Bukari Y."/>
            <person name="Meinhardt L.W."/>
            <person name="Bailey B.A."/>
            <person name="Cohen S.P."/>
        </authorList>
    </citation>
    <scope>NUCLEOTIDE SEQUENCE [LARGE SCALE GENOMIC DNA]</scope>
    <source>
        <strain evidence="2 3">MS-2</strain>
    </source>
</reference>
<protein>
    <submittedName>
        <fullName evidence="2">Uncharacterized protein</fullName>
    </submittedName>
</protein>
<dbReference type="Proteomes" id="UP001437256">
    <property type="component" value="Unassembled WGS sequence"/>
</dbReference>
<organism evidence="2 3">
    <name type="scientific">Marasmius tenuissimus</name>
    <dbReference type="NCBI Taxonomy" id="585030"/>
    <lineage>
        <taxon>Eukaryota</taxon>
        <taxon>Fungi</taxon>
        <taxon>Dikarya</taxon>
        <taxon>Basidiomycota</taxon>
        <taxon>Agaricomycotina</taxon>
        <taxon>Agaricomycetes</taxon>
        <taxon>Agaricomycetidae</taxon>
        <taxon>Agaricales</taxon>
        <taxon>Marasmiineae</taxon>
        <taxon>Marasmiaceae</taxon>
        <taxon>Marasmius</taxon>
    </lineage>
</organism>
<gene>
    <name evidence="2" type="ORF">AAF712_014705</name>
</gene>
<proteinExistence type="predicted"/>
<feature type="compositionally biased region" description="Polar residues" evidence="1">
    <location>
        <begin position="392"/>
        <end position="402"/>
    </location>
</feature>
<keyword evidence="3" id="KW-1185">Reference proteome</keyword>
<accession>A0ABR2ZBJ6</accession>
<name>A0ABR2ZBJ6_9AGAR</name>
<evidence type="ECO:0000313" key="2">
    <source>
        <dbReference type="EMBL" id="KAL0058609.1"/>
    </source>
</evidence>
<comment type="caution">
    <text evidence="2">The sequence shown here is derived from an EMBL/GenBank/DDBJ whole genome shotgun (WGS) entry which is preliminary data.</text>
</comment>
<feature type="compositionally biased region" description="Basic residues" evidence="1">
    <location>
        <begin position="333"/>
        <end position="345"/>
    </location>
</feature>
<dbReference type="EMBL" id="JBBXMP010000294">
    <property type="protein sequence ID" value="KAL0058609.1"/>
    <property type="molecule type" value="Genomic_DNA"/>
</dbReference>